<dbReference type="AlphaFoldDB" id="A0AAN8GCE7"/>
<organism evidence="1 2">
    <name type="scientific">Patella caerulea</name>
    <name type="common">Rayed Mediterranean limpet</name>
    <dbReference type="NCBI Taxonomy" id="87958"/>
    <lineage>
        <taxon>Eukaryota</taxon>
        <taxon>Metazoa</taxon>
        <taxon>Spiralia</taxon>
        <taxon>Lophotrochozoa</taxon>
        <taxon>Mollusca</taxon>
        <taxon>Gastropoda</taxon>
        <taxon>Patellogastropoda</taxon>
        <taxon>Patelloidea</taxon>
        <taxon>Patellidae</taxon>
        <taxon>Patella</taxon>
    </lineage>
</organism>
<evidence type="ECO:0000313" key="2">
    <source>
        <dbReference type="Proteomes" id="UP001347796"/>
    </source>
</evidence>
<sequence>MEYKVKEYVPTNRNKLPRAKEYQNKDYTTKVEDYKPRDPPVLPLEYKTADRMETKPVASTYNEYVPPWTRFKNKFTKKNKTTKIVEKMKPDKTSPILPGVSTVGSVKRMLDTFSTGSRL</sequence>
<evidence type="ECO:0000313" key="1">
    <source>
        <dbReference type="EMBL" id="KAK6168171.1"/>
    </source>
</evidence>
<accession>A0AAN8GCE7</accession>
<gene>
    <name evidence="1" type="ORF">SNE40_022049</name>
</gene>
<protein>
    <submittedName>
        <fullName evidence="1">Uncharacterized protein</fullName>
    </submittedName>
</protein>
<name>A0AAN8GCE7_PATCE</name>
<comment type="caution">
    <text evidence="1">The sequence shown here is derived from an EMBL/GenBank/DDBJ whole genome shotgun (WGS) entry which is preliminary data.</text>
</comment>
<dbReference type="EMBL" id="JAZGQO010000018">
    <property type="protein sequence ID" value="KAK6168171.1"/>
    <property type="molecule type" value="Genomic_DNA"/>
</dbReference>
<proteinExistence type="predicted"/>
<dbReference type="Proteomes" id="UP001347796">
    <property type="component" value="Unassembled WGS sequence"/>
</dbReference>
<reference evidence="1 2" key="1">
    <citation type="submission" date="2024-01" db="EMBL/GenBank/DDBJ databases">
        <title>The genome of the rayed Mediterranean limpet Patella caerulea (Linnaeus, 1758).</title>
        <authorList>
            <person name="Anh-Thu Weber A."/>
            <person name="Halstead-Nussloch G."/>
        </authorList>
    </citation>
    <scope>NUCLEOTIDE SEQUENCE [LARGE SCALE GENOMIC DNA]</scope>
    <source>
        <strain evidence="1">AATW-2023a</strain>
        <tissue evidence="1">Whole specimen</tissue>
    </source>
</reference>
<keyword evidence="2" id="KW-1185">Reference proteome</keyword>